<name>A0A3G1L2K8_9CAUD</name>
<reference evidence="1 2" key="1">
    <citation type="submission" date="2017-11" db="EMBL/GenBank/DDBJ databases">
        <title>Complete genome sequence of Salmonella Typhimurium bacteriophage BSP161.</title>
        <authorList>
            <person name="Bai J."/>
            <person name="Ryu S."/>
        </authorList>
    </citation>
    <scope>NUCLEOTIDE SEQUENCE [LARGE SCALE GENOMIC DNA]</scope>
</reference>
<dbReference type="Proteomes" id="UP000269524">
    <property type="component" value="Segment"/>
</dbReference>
<gene>
    <name evidence="1" type="ORF">BSP161_0028</name>
</gene>
<keyword evidence="2" id="KW-1185">Reference proteome</keyword>
<protein>
    <submittedName>
        <fullName evidence="1">Uncharacterized protein</fullName>
    </submittedName>
</protein>
<dbReference type="EMBL" id="MG471392">
    <property type="protein sequence ID" value="ATW58420.1"/>
    <property type="molecule type" value="Genomic_DNA"/>
</dbReference>
<accession>A0A3G1L2K8</accession>
<evidence type="ECO:0000313" key="2">
    <source>
        <dbReference type="Proteomes" id="UP000269524"/>
    </source>
</evidence>
<sequence length="59" mass="6520">MVTITLVLTLITVSGQTISQVPITAPKAEAYEICEQQGRSWSNDLMKNGRVFTANYNCI</sequence>
<proteinExistence type="predicted"/>
<evidence type="ECO:0000313" key="1">
    <source>
        <dbReference type="EMBL" id="ATW58420.1"/>
    </source>
</evidence>
<organism evidence="1 2">
    <name type="scientific">Salmonella phage BSP161</name>
    <dbReference type="NCBI Taxonomy" id="2053015"/>
    <lineage>
        <taxon>Viruses</taxon>
        <taxon>Duplodnaviria</taxon>
        <taxon>Heunggongvirae</taxon>
        <taxon>Uroviricota</taxon>
        <taxon>Caudoviricetes</taxon>
        <taxon>Autographivirales</taxon>
        <taxon>Autotranscriptaviridae</taxon>
        <taxon>Studiervirinae</taxon>
        <taxon>Berlinvirus</taxon>
        <taxon>Berlinvirus BSP161</taxon>
    </lineage>
</organism>